<accession>A0A4E0RZA0</accession>
<feature type="compositionally biased region" description="Polar residues" evidence="1">
    <location>
        <begin position="589"/>
        <end position="607"/>
    </location>
</feature>
<feature type="region of interest" description="Disordered" evidence="1">
    <location>
        <begin position="314"/>
        <end position="333"/>
    </location>
</feature>
<feature type="compositionally biased region" description="Low complexity" evidence="1">
    <location>
        <begin position="686"/>
        <end position="700"/>
    </location>
</feature>
<dbReference type="EMBL" id="JXXN02002835">
    <property type="protein sequence ID" value="THD22330.1"/>
    <property type="molecule type" value="Genomic_DNA"/>
</dbReference>
<reference evidence="2" key="1">
    <citation type="submission" date="2019-03" db="EMBL/GenBank/DDBJ databases">
        <title>Improved annotation for the trematode Fasciola hepatica.</title>
        <authorList>
            <person name="Choi Y.-J."/>
            <person name="Martin J."/>
            <person name="Mitreva M."/>
        </authorList>
    </citation>
    <scope>NUCLEOTIDE SEQUENCE [LARGE SCALE GENOMIC DNA]</scope>
</reference>
<comment type="caution">
    <text evidence="2">The sequence shown here is derived from an EMBL/GenBank/DDBJ whole genome shotgun (WGS) entry which is preliminary data.</text>
</comment>
<feature type="region of interest" description="Disordered" evidence="1">
    <location>
        <begin position="681"/>
        <end position="700"/>
    </location>
</feature>
<organism evidence="2 3">
    <name type="scientific">Fasciola hepatica</name>
    <name type="common">Liver fluke</name>
    <dbReference type="NCBI Taxonomy" id="6192"/>
    <lineage>
        <taxon>Eukaryota</taxon>
        <taxon>Metazoa</taxon>
        <taxon>Spiralia</taxon>
        <taxon>Lophotrochozoa</taxon>
        <taxon>Platyhelminthes</taxon>
        <taxon>Trematoda</taxon>
        <taxon>Digenea</taxon>
        <taxon>Plagiorchiida</taxon>
        <taxon>Echinostomata</taxon>
        <taxon>Echinostomatoidea</taxon>
        <taxon>Fasciolidae</taxon>
        <taxon>Fasciola</taxon>
    </lineage>
</organism>
<evidence type="ECO:0000256" key="1">
    <source>
        <dbReference type="SAM" id="MobiDB-lite"/>
    </source>
</evidence>
<sequence length="753" mass="85445">MYPRNTEYMDSWNGKIALPQGWAKRNGESDTNSSNSARSSQNPNHLGRMVREVSTTIHSSQRASDAVDRLIDAINDGKNPVYDPHRYQLGIRDNSSLFKRREVYSYCPSSRVQGPKSRVRKVIEEFLEVARKRGLYSSSPPRNRYSSDAVPGCRSTQSKKCGWKPLSCTQPVRYSSNCSQHEDSHKWQQLPFSSQFNRLYSPDTDSFPQSSSPDLFEINEHVASIASTTDATFVDQSRNDFFCFPYESTYIASQPPYRVKEQTKRVSHPRDSNFWLSSQPDLQPFLQSSAYRGPTSHETETMNPLLTRAESNLKSTSQWNTNEPSNPSHSAASIARDWRSNQKKDSCMPIWKTSPKTSASLGYDEHQQLWTPVQSGFDSKVPRYHWPSNQTYIPHQDSSIYYGVRSQDAIKYSEENRKPRVHCVCCRFYGSRTSTNVDQSIQSPIKHVKRAHDYPEESNCDDPNIPWCREITRNSLPKRRATSDNLAWKTEDYSDRDFQVSSFRRKTGNSSQPPAKYSKLEFQPESGFEFISPIEKLNDKRLFGSVTGKSVLPSYRLDTEKLARNVYQESVAKRHSSFGLAPVKLSNHYSESYSGQEKEQSSTSRSSHIQEEMPSCHRSAVHNAMGEFTPIEGTTAPKFISPPEPRGLVQSVNSKTTMPERGVRYGPFNALATSTPCIGSSNSAKENASTNTNEVTSTESNDYCPEKLQFQGQYMKTPDWVDRDNLSVGTSKLIIDGIQSVTLSNLQNYATEE</sequence>
<name>A0A4E0RZA0_FASHE</name>
<proteinExistence type="predicted"/>
<feature type="compositionally biased region" description="Polar residues" evidence="1">
    <location>
        <begin position="314"/>
        <end position="331"/>
    </location>
</feature>
<feature type="region of interest" description="Disordered" evidence="1">
    <location>
        <begin position="20"/>
        <end position="46"/>
    </location>
</feature>
<protein>
    <submittedName>
        <fullName evidence="2">Uncharacterized protein</fullName>
    </submittedName>
</protein>
<dbReference type="Proteomes" id="UP000230066">
    <property type="component" value="Unassembled WGS sequence"/>
</dbReference>
<feature type="region of interest" description="Disordered" evidence="1">
    <location>
        <begin position="589"/>
        <end position="611"/>
    </location>
</feature>
<feature type="compositionally biased region" description="Low complexity" evidence="1">
    <location>
        <begin position="29"/>
        <end position="44"/>
    </location>
</feature>
<evidence type="ECO:0000313" key="2">
    <source>
        <dbReference type="EMBL" id="THD22330.1"/>
    </source>
</evidence>
<gene>
    <name evidence="2" type="ORF">D915_006763</name>
</gene>
<evidence type="ECO:0000313" key="3">
    <source>
        <dbReference type="Proteomes" id="UP000230066"/>
    </source>
</evidence>
<keyword evidence="3" id="KW-1185">Reference proteome</keyword>
<dbReference type="AlphaFoldDB" id="A0A4E0RZA0"/>